<dbReference type="SUPFAM" id="SSF53335">
    <property type="entry name" value="S-adenosyl-L-methionine-dependent methyltransferases"/>
    <property type="match status" value="1"/>
</dbReference>
<dbReference type="Proteomes" id="UP000546173">
    <property type="component" value="Unassembled WGS sequence"/>
</dbReference>
<dbReference type="RefSeq" id="WP_185793494.1">
    <property type="nucleotide sequence ID" value="NZ_JACMYH010000001.1"/>
</dbReference>
<sequence length="293" mass="32855">MLLDEIYAQHTGRVSDKWQSYLHHYDRLFSPIRHKPISILEIGIQNGGSLEIWDQYFPNATSITGCDINEKCASITYDSTKINIVIGDIKKQDTQNTILGISQSFDVIIDDGSHTSLDIIQTFSDMFAHIKEGGIFIAEDLHCSYWADWEGGLNYPLSAMAFFKKLADIINFEHWQVRQTRTEYLAAYGLTPALSEALLSEIHSIEFVNSICIIKRKHASENSLGHRNVAGLHEQVVSIKASGGTLSSPPDLSTADYSTKMKLLEASRQHTASQLRLIEVEIEALQKSKNPTI</sequence>
<dbReference type="GO" id="GO:0008168">
    <property type="term" value="F:methyltransferase activity"/>
    <property type="evidence" value="ECO:0007669"/>
    <property type="project" value="UniProtKB-KW"/>
</dbReference>
<dbReference type="EMBL" id="JACMYH010000001">
    <property type="protein sequence ID" value="MBC2677513.1"/>
    <property type="molecule type" value="Genomic_DNA"/>
</dbReference>
<dbReference type="InterPro" id="IPR029063">
    <property type="entry name" value="SAM-dependent_MTases_sf"/>
</dbReference>
<keyword evidence="1" id="KW-0808">Transferase</keyword>
<dbReference type="AlphaFoldDB" id="A0A7X1G2Y0"/>
<organism evidence="1 2">
    <name type="scientific">Pseudomonas baltica</name>
    <dbReference type="NCBI Taxonomy" id="2762576"/>
    <lineage>
        <taxon>Bacteria</taxon>
        <taxon>Pseudomonadati</taxon>
        <taxon>Pseudomonadota</taxon>
        <taxon>Gammaproteobacteria</taxon>
        <taxon>Pseudomonadales</taxon>
        <taxon>Pseudomonadaceae</taxon>
        <taxon>Pseudomonas</taxon>
    </lineage>
</organism>
<protein>
    <submittedName>
        <fullName evidence="1">Class I SAM-dependent methyltransferase</fullName>
    </submittedName>
</protein>
<comment type="caution">
    <text evidence="1">The sequence shown here is derived from an EMBL/GenBank/DDBJ whole genome shotgun (WGS) entry which is preliminary data.</text>
</comment>
<reference evidence="1 2" key="1">
    <citation type="submission" date="2020-08" db="EMBL/GenBank/DDBJ databases">
        <title>Pseudomonas sp. nov.</title>
        <authorList>
            <person name="Gieschler S."/>
            <person name="Fiedler G."/>
            <person name="Brinks E."/>
            <person name="Boehnlein C."/>
            <person name="Franz C.M.A.P."/>
            <person name="Kabisch J."/>
        </authorList>
    </citation>
    <scope>NUCLEOTIDE SEQUENCE [LARGE SCALE GENOMIC DNA]</scope>
    <source>
        <strain evidence="1 2">MBT-2</strain>
    </source>
</reference>
<accession>A0A7X1G2Y0</accession>
<evidence type="ECO:0000313" key="2">
    <source>
        <dbReference type="Proteomes" id="UP000546173"/>
    </source>
</evidence>
<keyword evidence="2" id="KW-1185">Reference proteome</keyword>
<dbReference type="Gene3D" id="3.40.50.150">
    <property type="entry name" value="Vaccinia Virus protein VP39"/>
    <property type="match status" value="1"/>
</dbReference>
<proteinExistence type="predicted"/>
<gene>
    <name evidence="1" type="ORF">H7993_03830</name>
</gene>
<evidence type="ECO:0000313" key="1">
    <source>
        <dbReference type="EMBL" id="MBC2677513.1"/>
    </source>
</evidence>
<name>A0A7X1G2Y0_9PSED</name>
<keyword evidence="1" id="KW-0489">Methyltransferase</keyword>
<dbReference type="GO" id="GO:0032259">
    <property type="term" value="P:methylation"/>
    <property type="evidence" value="ECO:0007669"/>
    <property type="project" value="UniProtKB-KW"/>
</dbReference>